<evidence type="ECO:0000256" key="4">
    <source>
        <dbReference type="ARBA" id="ARBA00032976"/>
    </source>
</evidence>
<dbReference type="AlphaFoldDB" id="A9DAV8"/>
<dbReference type="EMBL" id="ABIA03000002">
    <property type="protein sequence ID" value="EDQ32648.1"/>
    <property type="molecule type" value="Genomic_DNA"/>
</dbReference>
<comment type="function">
    <text evidence="1">Is involved in generating a small heat-stable compound (Nod), an acylated oligomer of N-acetylglucosamine, that stimulates mitosis in various plant protoplasts.</text>
</comment>
<dbReference type="HOGENOM" id="CLU_073819_1_0_5"/>
<dbReference type="Pfam" id="PF01522">
    <property type="entry name" value="Polysacc_deac_1"/>
    <property type="match status" value="1"/>
</dbReference>
<dbReference type="GO" id="GO:0005975">
    <property type="term" value="P:carbohydrate metabolic process"/>
    <property type="evidence" value="ECO:0007669"/>
    <property type="project" value="InterPro"/>
</dbReference>
<dbReference type="InterPro" id="IPR011330">
    <property type="entry name" value="Glyco_hydro/deAcase_b/a-brl"/>
</dbReference>
<dbReference type="SUPFAM" id="SSF88713">
    <property type="entry name" value="Glycoside hydrolase/deacetylase"/>
    <property type="match status" value="1"/>
</dbReference>
<comment type="similarity">
    <text evidence="2">Belongs to the polysaccharide deacetylase family.</text>
</comment>
<organism evidence="6 7">
    <name type="scientific">Hoeflea phototrophica (strain DSM 17068 / NCIMB 14078 / DFL-43)</name>
    <dbReference type="NCBI Taxonomy" id="411684"/>
    <lineage>
        <taxon>Bacteria</taxon>
        <taxon>Pseudomonadati</taxon>
        <taxon>Pseudomonadota</taxon>
        <taxon>Alphaproteobacteria</taxon>
        <taxon>Hyphomicrobiales</taxon>
        <taxon>Rhizobiaceae</taxon>
        <taxon>Hoeflea</taxon>
    </lineage>
</organism>
<reference evidence="6 7" key="1">
    <citation type="submission" date="2007-10" db="EMBL/GenBank/DDBJ databases">
        <authorList>
            <person name="Wagner-Dobler I."/>
            <person name="Ferriera S."/>
            <person name="Johnson J."/>
            <person name="Kravitz S."/>
            <person name="Beeson K."/>
            <person name="Sutton G."/>
            <person name="Rogers Y.-H."/>
            <person name="Friedman R."/>
            <person name="Frazier M."/>
            <person name="Venter J.C."/>
        </authorList>
    </citation>
    <scope>NUCLEOTIDE SEQUENCE [LARGE SCALE GENOMIC DNA]</scope>
    <source>
        <strain evidence="6 7">DFL-43</strain>
    </source>
</reference>
<dbReference type="Gene3D" id="3.20.20.370">
    <property type="entry name" value="Glycoside hydrolase/deacetylase"/>
    <property type="match status" value="1"/>
</dbReference>
<accession>A9DAV8</accession>
<dbReference type="CDD" id="cd10928">
    <property type="entry name" value="CE4_u4"/>
    <property type="match status" value="1"/>
</dbReference>
<evidence type="ECO:0000256" key="3">
    <source>
        <dbReference type="ARBA" id="ARBA00020071"/>
    </source>
</evidence>
<dbReference type="RefSeq" id="WP_007196562.1">
    <property type="nucleotide sequence ID" value="NZ_CM002917.1"/>
</dbReference>
<reference evidence="6 7" key="2">
    <citation type="submission" date="2012-06" db="EMBL/GenBank/DDBJ databases">
        <authorList>
            <person name="Fiebig A."/>
        </authorList>
    </citation>
    <scope>NUCLEOTIDE SEQUENCE [LARGE SCALE GENOMIC DNA]</scope>
    <source>
        <strain evidence="6 7">DFL-43</strain>
    </source>
</reference>
<dbReference type="STRING" id="411684.HPDFL43_03856"/>
<dbReference type="InterPro" id="IPR002509">
    <property type="entry name" value="NODB_dom"/>
</dbReference>
<dbReference type="Proteomes" id="UP000004291">
    <property type="component" value="Chromosome"/>
</dbReference>
<dbReference type="InterPro" id="IPR049591">
    <property type="entry name" value="CE4_u4-like"/>
</dbReference>
<sequence length="245" mass="27243">MNSKQPWRLLKDELDRWQAHGRTARFWLRDDDAVMPTDLLEQLVGLTALQNVPLTLAVIPQDTGAALAKTIAKAGHVSIAVHGWSHQNHADASDKKQELGLHRPKAIVLDELSKGFGKLAELYGQQFNAMLVPPWNRIDADLLPELASLGYRSVSVFGAEKPAPIRKINTHVDLIDWHGSRGGRDPEALIAEIVARLRVMFDQSGHMGFLTHHLVHDDAAWNFLASLFERSTAHPACQWVDAADL</sequence>
<proteinExistence type="inferred from homology"/>
<evidence type="ECO:0000313" key="7">
    <source>
        <dbReference type="Proteomes" id="UP000004291"/>
    </source>
</evidence>
<name>A9DAV8_HOEPD</name>
<evidence type="ECO:0000256" key="1">
    <source>
        <dbReference type="ARBA" id="ARBA00003236"/>
    </source>
</evidence>
<keyword evidence="7" id="KW-1185">Reference proteome</keyword>
<comment type="caution">
    <text evidence="6">The sequence shown here is derived from an EMBL/GenBank/DDBJ whole genome shotgun (WGS) entry which is preliminary data.</text>
</comment>
<dbReference type="OrthoDB" id="6086702at2"/>
<dbReference type="GO" id="GO:0016810">
    <property type="term" value="F:hydrolase activity, acting on carbon-nitrogen (but not peptide) bonds"/>
    <property type="evidence" value="ECO:0007669"/>
    <property type="project" value="InterPro"/>
</dbReference>
<evidence type="ECO:0000259" key="5">
    <source>
        <dbReference type="Pfam" id="PF01522"/>
    </source>
</evidence>
<feature type="domain" description="NodB homology" evidence="5">
    <location>
        <begin position="36"/>
        <end position="153"/>
    </location>
</feature>
<evidence type="ECO:0000313" key="6">
    <source>
        <dbReference type="EMBL" id="EDQ32648.1"/>
    </source>
</evidence>
<protein>
    <recommendedName>
        <fullName evidence="3">Chitooligosaccharide deacetylase</fullName>
    </recommendedName>
    <alternativeName>
        <fullName evidence="4">Nodulation protein B</fullName>
    </alternativeName>
</protein>
<gene>
    <name evidence="6" type="ORF">HPDFL43_03856</name>
</gene>
<dbReference type="eggNOG" id="COG0726">
    <property type="taxonomic scope" value="Bacteria"/>
</dbReference>
<evidence type="ECO:0000256" key="2">
    <source>
        <dbReference type="ARBA" id="ARBA00010973"/>
    </source>
</evidence>